<dbReference type="GO" id="GO:0030288">
    <property type="term" value="C:outer membrane-bounded periplasmic space"/>
    <property type="evidence" value="ECO:0007669"/>
    <property type="project" value="TreeGrafter"/>
</dbReference>
<dbReference type="GO" id="GO:0045152">
    <property type="term" value="F:antisigma factor binding"/>
    <property type="evidence" value="ECO:0007669"/>
    <property type="project" value="TreeGrafter"/>
</dbReference>
<comment type="similarity">
    <text evidence="2">Belongs to the RseB family.</text>
</comment>
<feature type="domain" description="MucB/RseB N-terminal" evidence="6">
    <location>
        <begin position="26"/>
        <end position="198"/>
    </location>
</feature>
<evidence type="ECO:0000256" key="5">
    <source>
        <dbReference type="SAM" id="SignalP"/>
    </source>
</evidence>
<evidence type="ECO:0000313" key="9">
    <source>
        <dbReference type="Proteomes" id="UP000179334"/>
    </source>
</evidence>
<dbReference type="AlphaFoldDB" id="A0A1F6T346"/>
<evidence type="ECO:0000256" key="2">
    <source>
        <dbReference type="ARBA" id="ARBA00008150"/>
    </source>
</evidence>
<dbReference type="InterPro" id="IPR033436">
    <property type="entry name" value="MucB/RseB_C"/>
</dbReference>
<evidence type="ECO:0000256" key="3">
    <source>
        <dbReference type="ARBA" id="ARBA00022729"/>
    </source>
</evidence>
<dbReference type="InterPro" id="IPR005588">
    <property type="entry name" value="MucB_RseB"/>
</dbReference>
<proteinExistence type="inferred from homology"/>
<dbReference type="GO" id="GO:0032885">
    <property type="term" value="P:regulation of polysaccharide biosynthetic process"/>
    <property type="evidence" value="ECO:0007669"/>
    <property type="project" value="TreeGrafter"/>
</dbReference>
<dbReference type="PIRSF" id="PIRSF005427">
    <property type="entry name" value="RseB"/>
    <property type="match status" value="1"/>
</dbReference>
<evidence type="ECO:0000256" key="4">
    <source>
        <dbReference type="ARBA" id="ARBA00022764"/>
    </source>
</evidence>
<evidence type="ECO:0000256" key="1">
    <source>
        <dbReference type="ARBA" id="ARBA00004418"/>
    </source>
</evidence>
<evidence type="ECO:0008006" key="10">
    <source>
        <dbReference type="Google" id="ProtNLM"/>
    </source>
</evidence>
<accession>A0A1F6T346</accession>
<evidence type="ECO:0000313" key="8">
    <source>
        <dbReference type="EMBL" id="OGI39588.1"/>
    </source>
</evidence>
<evidence type="ECO:0000259" key="7">
    <source>
        <dbReference type="Pfam" id="PF17188"/>
    </source>
</evidence>
<protein>
    <recommendedName>
        <fullName evidence="10">Transcriptional regulator</fullName>
    </recommendedName>
</protein>
<organism evidence="8 9">
    <name type="scientific">Candidatus Muproteobacteria bacterium RBG_16_64_10</name>
    <dbReference type="NCBI Taxonomy" id="1817757"/>
    <lineage>
        <taxon>Bacteria</taxon>
        <taxon>Pseudomonadati</taxon>
        <taxon>Pseudomonadota</taxon>
        <taxon>Candidatus Muproteobacteria</taxon>
    </lineage>
</organism>
<gene>
    <name evidence="8" type="ORF">A2V91_05395</name>
</gene>
<dbReference type="InterPro" id="IPR038484">
    <property type="entry name" value="MucB/RseB_C_sf"/>
</dbReference>
<comment type="subcellular location">
    <subcellularLocation>
        <location evidence="1">Periplasm</location>
    </subcellularLocation>
</comment>
<name>A0A1F6T346_9PROT</name>
<dbReference type="EMBL" id="MFSR01000044">
    <property type="protein sequence ID" value="OGI39588.1"/>
    <property type="molecule type" value="Genomic_DNA"/>
</dbReference>
<dbReference type="InterPro" id="IPR033434">
    <property type="entry name" value="MucB/RseB_N"/>
</dbReference>
<feature type="chain" id="PRO_5009225418" description="Transcriptional regulator" evidence="5">
    <location>
        <begin position="24"/>
        <end position="322"/>
    </location>
</feature>
<feature type="signal peptide" evidence="5">
    <location>
        <begin position="1"/>
        <end position="23"/>
    </location>
</feature>
<feature type="domain" description="MucB/RseB C-terminal" evidence="7">
    <location>
        <begin position="223"/>
        <end position="318"/>
    </location>
</feature>
<dbReference type="CDD" id="cd16327">
    <property type="entry name" value="RseB"/>
    <property type="match status" value="1"/>
</dbReference>
<comment type="caution">
    <text evidence="8">The sequence shown here is derived from an EMBL/GenBank/DDBJ whole genome shotgun (WGS) entry which is preliminary data.</text>
</comment>
<sequence>MTPRPLTRLSLFLLLLASGPVVAAEDARVWLTKMHAAAQRLDYEGNFVHQHDTRLEAMRIVHKVEPGAVRERLVSLNGPAREIIRNEREVLCYLPDQNSVVVEHRKTDGKGFPAILPERLAELGEYYNVMLGKRERIAGRPAQQLGIQPRDGYRYGYRLWADVDTGLLLKADLLSDKGKVLEQFMFTHIRVGSVPAAALEPENPGKGMVWYREGAEAARTGPARSWAAARLPKGFKLTRQVWRTVAMRQKQVEHLVYSDGLATVSVFVEQLGADAKSGMDGPSHMGAVHAYVTRADGHQVTAVGEVPAETVAQIAKSVAPGR</sequence>
<dbReference type="Pfam" id="PF17188">
    <property type="entry name" value="MucB_RseB_C"/>
    <property type="match status" value="1"/>
</dbReference>
<dbReference type="Gene3D" id="2.50.20.10">
    <property type="entry name" value="Lipoprotein localisation LolA/LolB/LppX"/>
    <property type="match status" value="1"/>
</dbReference>
<reference evidence="8 9" key="1">
    <citation type="journal article" date="2016" name="Nat. Commun.">
        <title>Thousands of microbial genomes shed light on interconnected biogeochemical processes in an aquifer system.</title>
        <authorList>
            <person name="Anantharaman K."/>
            <person name="Brown C.T."/>
            <person name="Hug L.A."/>
            <person name="Sharon I."/>
            <person name="Castelle C.J."/>
            <person name="Probst A.J."/>
            <person name="Thomas B.C."/>
            <person name="Singh A."/>
            <person name="Wilkins M.J."/>
            <person name="Karaoz U."/>
            <person name="Brodie E.L."/>
            <person name="Williams K.H."/>
            <person name="Hubbard S.S."/>
            <person name="Banfield J.F."/>
        </authorList>
    </citation>
    <scope>NUCLEOTIDE SEQUENCE [LARGE SCALE GENOMIC DNA]</scope>
</reference>
<dbReference type="Proteomes" id="UP000179334">
    <property type="component" value="Unassembled WGS sequence"/>
</dbReference>
<keyword evidence="4" id="KW-0574">Periplasm</keyword>
<evidence type="ECO:0000259" key="6">
    <source>
        <dbReference type="Pfam" id="PF03888"/>
    </source>
</evidence>
<keyword evidence="3 5" id="KW-0732">Signal</keyword>
<dbReference type="Gene3D" id="3.30.200.100">
    <property type="entry name" value="MucB/RseB, C-terminal domain"/>
    <property type="match status" value="1"/>
</dbReference>
<dbReference type="Pfam" id="PF03888">
    <property type="entry name" value="MucB_RseB"/>
    <property type="match status" value="1"/>
</dbReference>
<dbReference type="PANTHER" id="PTHR38782:SF1">
    <property type="entry name" value="SIGMA-E FACTOR REGULATORY PROTEIN RSEB"/>
    <property type="match status" value="1"/>
</dbReference>
<dbReference type="PANTHER" id="PTHR38782">
    <property type="match status" value="1"/>
</dbReference>